<name>A0A815GHX5_9BILA</name>
<accession>A0A815GHX5</accession>
<evidence type="ECO:0000313" key="5">
    <source>
        <dbReference type="Proteomes" id="UP000663832"/>
    </source>
</evidence>
<dbReference type="Proteomes" id="UP000663832">
    <property type="component" value="Unassembled WGS sequence"/>
</dbReference>
<organism evidence="4 5">
    <name type="scientific">Adineta steineri</name>
    <dbReference type="NCBI Taxonomy" id="433720"/>
    <lineage>
        <taxon>Eukaryota</taxon>
        <taxon>Metazoa</taxon>
        <taxon>Spiralia</taxon>
        <taxon>Gnathifera</taxon>
        <taxon>Rotifera</taxon>
        <taxon>Eurotatoria</taxon>
        <taxon>Bdelloidea</taxon>
        <taxon>Adinetida</taxon>
        <taxon>Adinetidae</taxon>
        <taxon>Adineta</taxon>
    </lineage>
</organism>
<evidence type="ECO:0000313" key="2">
    <source>
        <dbReference type="EMBL" id="CAF0800716.1"/>
    </source>
</evidence>
<keyword evidence="1" id="KW-1133">Transmembrane helix</keyword>
<protein>
    <submittedName>
        <fullName evidence="4">Uncharacterized protein</fullName>
    </submittedName>
</protein>
<evidence type="ECO:0000256" key="1">
    <source>
        <dbReference type="SAM" id="Phobius"/>
    </source>
</evidence>
<comment type="caution">
    <text evidence="4">The sequence shown here is derived from an EMBL/GenBank/DDBJ whole genome shotgun (WGS) entry which is preliminary data.</text>
</comment>
<keyword evidence="1" id="KW-0472">Membrane</keyword>
<reference evidence="4" key="1">
    <citation type="submission" date="2021-02" db="EMBL/GenBank/DDBJ databases">
        <authorList>
            <person name="Nowell W R."/>
        </authorList>
    </citation>
    <scope>NUCLEOTIDE SEQUENCE</scope>
</reference>
<feature type="transmembrane region" description="Helical" evidence="1">
    <location>
        <begin position="40"/>
        <end position="64"/>
    </location>
</feature>
<dbReference type="EMBL" id="CAJNOM010000303">
    <property type="protein sequence ID" value="CAF1338659.1"/>
    <property type="molecule type" value="Genomic_DNA"/>
</dbReference>
<dbReference type="EMBL" id="CAJNOI010000013">
    <property type="protein sequence ID" value="CAF0800716.1"/>
    <property type="molecule type" value="Genomic_DNA"/>
</dbReference>
<proteinExistence type="predicted"/>
<gene>
    <name evidence="2" type="ORF">BJG266_LOCUS5186</name>
    <name evidence="3" type="ORF">QVE165_LOCUS33092</name>
    <name evidence="4" type="ORF">QVE165_LOCUS33310</name>
</gene>
<keyword evidence="1" id="KW-0812">Transmembrane</keyword>
<keyword evidence="5" id="KW-1185">Reference proteome</keyword>
<dbReference type="OrthoDB" id="10110834at2759"/>
<evidence type="ECO:0000313" key="4">
    <source>
        <dbReference type="EMBL" id="CAF1338659.1"/>
    </source>
</evidence>
<dbReference type="Proteomes" id="UP000663877">
    <property type="component" value="Unassembled WGS sequence"/>
</dbReference>
<dbReference type="EMBL" id="CAJNOM010000299">
    <property type="protein sequence ID" value="CAF1334732.1"/>
    <property type="molecule type" value="Genomic_DNA"/>
</dbReference>
<dbReference type="AlphaFoldDB" id="A0A815GHX5"/>
<evidence type="ECO:0000313" key="3">
    <source>
        <dbReference type="EMBL" id="CAF1334732.1"/>
    </source>
</evidence>
<sequence>MSKTPQNNNTANTSNEAHQTLLINPPQNTQKAKTFPSDRLINILVGILALLFIIVLILTIFLAIHCYSNTHYFTKILVAQNKTNIVTDQLVSTTVIPPIIINSFRSVGGFAAPQGKYMENNDVAAFDD</sequence>